<dbReference type="GeneID" id="38143358"/>
<dbReference type="Proteomes" id="UP000253729">
    <property type="component" value="Unassembled WGS sequence"/>
</dbReference>
<name>A0A3F3Q9S1_9EURO</name>
<evidence type="ECO:0000313" key="2">
    <source>
        <dbReference type="Proteomes" id="UP000253729"/>
    </source>
</evidence>
<accession>A0A3F3Q9S1</accession>
<dbReference type="RefSeq" id="XP_026628897.1">
    <property type="nucleotide sequence ID" value="XM_026775002.1"/>
</dbReference>
<gene>
    <name evidence="1" type="ORF">BDQ94DRAFT_185898</name>
</gene>
<sequence>MTELHTNTMHPSIQAQFLRPKWQSFLTTRLLRAKNIPQYLDSTTVSDCSHELLESDNPSDFIAGLVIRISLSPNIGLAEVHVDSSRVNLARLHNAIRGRAALEVEREIVAILGYLISVAMEVWPAIAPAELMELAEACQREAYIPQVSGHLDFLRAYALWRCRGERHEVAYSLLLPSFISTSFFLTDISILATMAIPSIRRDNVLRMWPIVHSISASLKILTTDWLWMIGPLSWGIHSLYGLLYQMDQQVSSPYISSYYDNFCATFQRFCTDLQGLAFENCASLDIYCTNDKQLSTLTLETARVVWPSLEMLKSHVFGLICHSYQGHRECRALDDSLAESTVDPQLLQKSVPSNDSADIENKISAETWTNLPDVSFSREEFRIIISYWVDWINHQRSRPMVRGKPEFWPESVRYTRSSKLKKEEAKLIFNHFLQSQPLEGLRSILNIESRRISNDLAKKLTGFINSQEFEMLDSQRKMSEDTLDRA</sequence>
<reference evidence="1 2" key="1">
    <citation type="submission" date="2018-07" db="EMBL/GenBank/DDBJ databases">
        <title>The genomes of Aspergillus section Nigri reveals drivers in fungal speciation.</title>
        <authorList>
            <consortium name="DOE Joint Genome Institute"/>
            <person name="Vesth T.C."/>
            <person name="Nybo J."/>
            <person name="Theobald S."/>
            <person name="Brandl J."/>
            <person name="Frisvad J.C."/>
            <person name="Nielsen K.F."/>
            <person name="Lyhne E.K."/>
            <person name="Kogle M.E."/>
            <person name="Kuo A."/>
            <person name="Riley R."/>
            <person name="Clum A."/>
            <person name="Nolan M."/>
            <person name="Lipzen A."/>
            <person name="Salamov A."/>
            <person name="Henrissat B."/>
            <person name="Wiebenga A."/>
            <person name="De vries R.P."/>
            <person name="Grigoriev I.V."/>
            <person name="Mortensen U.H."/>
            <person name="Andersen M.R."/>
            <person name="Baker S.E."/>
        </authorList>
    </citation>
    <scope>NUCLEOTIDE SEQUENCE [LARGE SCALE GENOMIC DNA]</scope>
    <source>
        <strain evidence="1 2">CBS 139.54b</strain>
    </source>
</reference>
<dbReference type="AlphaFoldDB" id="A0A3F3Q9S1"/>
<keyword evidence="2" id="KW-1185">Reference proteome</keyword>
<evidence type="ECO:0000313" key="1">
    <source>
        <dbReference type="EMBL" id="RDH35875.1"/>
    </source>
</evidence>
<proteinExistence type="predicted"/>
<dbReference type="EMBL" id="KZ852039">
    <property type="protein sequence ID" value="RDH35875.1"/>
    <property type="molecule type" value="Genomic_DNA"/>
</dbReference>
<organism evidence="1 2">
    <name type="scientific">Aspergillus welwitschiae</name>
    <dbReference type="NCBI Taxonomy" id="1341132"/>
    <lineage>
        <taxon>Eukaryota</taxon>
        <taxon>Fungi</taxon>
        <taxon>Dikarya</taxon>
        <taxon>Ascomycota</taxon>
        <taxon>Pezizomycotina</taxon>
        <taxon>Eurotiomycetes</taxon>
        <taxon>Eurotiomycetidae</taxon>
        <taxon>Eurotiales</taxon>
        <taxon>Aspergillaceae</taxon>
        <taxon>Aspergillus</taxon>
        <taxon>Aspergillus subgen. Circumdati</taxon>
    </lineage>
</organism>
<protein>
    <submittedName>
        <fullName evidence="1">Uncharacterized protein</fullName>
    </submittedName>
</protein>